<keyword evidence="2" id="KW-1185">Reference proteome</keyword>
<gene>
    <name evidence="1" type="ORF">DPMN_137114</name>
</gene>
<reference evidence="1" key="1">
    <citation type="journal article" date="2019" name="bioRxiv">
        <title>The Genome of the Zebra Mussel, Dreissena polymorpha: A Resource for Invasive Species Research.</title>
        <authorList>
            <person name="McCartney M.A."/>
            <person name="Auch B."/>
            <person name="Kono T."/>
            <person name="Mallez S."/>
            <person name="Zhang Y."/>
            <person name="Obille A."/>
            <person name="Becker A."/>
            <person name="Abrahante J.E."/>
            <person name="Garbe J."/>
            <person name="Badalamenti J.P."/>
            <person name="Herman A."/>
            <person name="Mangelson H."/>
            <person name="Liachko I."/>
            <person name="Sullivan S."/>
            <person name="Sone E.D."/>
            <person name="Koren S."/>
            <person name="Silverstein K.A.T."/>
            <person name="Beckman K.B."/>
            <person name="Gohl D.M."/>
        </authorList>
    </citation>
    <scope>NUCLEOTIDE SEQUENCE</scope>
    <source>
        <strain evidence="1">Duluth1</strain>
        <tissue evidence="1">Whole animal</tissue>
    </source>
</reference>
<dbReference type="Proteomes" id="UP000828390">
    <property type="component" value="Unassembled WGS sequence"/>
</dbReference>
<name>A0A9D4G218_DREPO</name>
<dbReference type="InterPro" id="IPR027417">
    <property type="entry name" value="P-loop_NTPase"/>
</dbReference>
<accession>A0A9D4G218</accession>
<organism evidence="1 2">
    <name type="scientific">Dreissena polymorpha</name>
    <name type="common">Zebra mussel</name>
    <name type="synonym">Mytilus polymorpha</name>
    <dbReference type="NCBI Taxonomy" id="45954"/>
    <lineage>
        <taxon>Eukaryota</taxon>
        <taxon>Metazoa</taxon>
        <taxon>Spiralia</taxon>
        <taxon>Lophotrochozoa</taxon>
        <taxon>Mollusca</taxon>
        <taxon>Bivalvia</taxon>
        <taxon>Autobranchia</taxon>
        <taxon>Heteroconchia</taxon>
        <taxon>Euheterodonta</taxon>
        <taxon>Imparidentia</taxon>
        <taxon>Neoheterodontei</taxon>
        <taxon>Myida</taxon>
        <taxon>Dreissenoidea</taxon>
        <taxon>Dreissenidae</taxon>
        <taxon>Dreissena</taxon>
    </lineage>
</organism>
<dbReference type="EMBL" id="JAIWYP010000006">
    <property type="protein sequence ID" value="KAH3808756.1"/>
    <property type="molecule type" value="Genomic_DNA"/>
</dbReference>
<evidence type="ECO:0000313" key="1">
    <source>
        <dbReference type="EMBL" id="KAH3808756.1"/>
    </source>
</evidence>
<evidence type="ECO:0000313" key="2">
    <source>
        <dbReference type="Proteomes" id="UP000828390"/>
    </source>
</evidence>
<evidence type="ECO:0008006" key="3">
    <source>
        <dbReference type="Google" id="ProtNLM"/>
    </source>
</evidence>
<sequence>MSFADCRPDINNPEVLLLLGSVGVGKSAIVNTIIKAITGKHFPKAKVGRGLVASTTLAFEWQIYYLLYMCFLESVAEIYSSQLLYQHDQVQ</sequence>
<dbReference type="SUPFAM" id="SSF52540">
    <property type="entry name" value="P-loop containing nucleoside triphosphate hydrolases"/>
    <property type="match status" value="1"/>
</dbReference>
<proteinExistence type="predicted"/>
<reference evidence="1" key="2">
    <citation type="submission" date="2020-11" db="EMBL/GenBank/DDBJ databases">
        <authorList>
            <person name="McCartney M.A."/>
            <person name="Auch B."/>
            <person name="Kono T."/>
            <person name="Mallez S."/>
            <person name="Becker A."/>
            <person name="Gohl D.M."/>
            <person name="Silverstein K.A.T."/>
            <person name="Koren S."/>
            <person name="Bechman K.B."/>
            <person name="Herman A."/>
            <person name="Abrahante J.E."/>
            <person name="Garbe J."/>
        </authorList>
    </citation>
    <scope>NUCLEOTIDE SEQUENCE</scope>
    <source>
        <strain evidence="1">Duluth1</strain>
        <tissue evidence="1">Whole animal</tissue>
    </source>
</reference>
<comment type="caution">
    <text evidence="1">The sequence shown here is derived from an EMBL/GenBank/DDBJ whole genome shotgun (WGS) entry which is preliminary data.</text>
</comment>
<protein>
    <recommendedName>
        <fullName evidence="3">G domain-containing protein</fullName>
    </recommendedName>
</protein>
<dbReference type="AlphaFoldDB" id="A0A9D4G218"/>